<gene>
    <name evidence="1" type="ORF">COCON_G00106950</name>
</gene>
<dbReference type="AlphaFoldDB" id="A0A9Q1DIZ9"/>
<evidence type="ECO:0000313" key="1">
    <source>
        <dbReference type="EMBL" id="KAJ8271836.1"/>
    </source>
</evidence>
<reference evidence="1" key="1">
    <citation type="journal article" date="2023" name="Science">
        <title>Genome structures resolve the early diversification of teleost fishes.</title>
        <authorList>
            <person name="Parey E."/>
            <person name="Louis A."/>
            <person name="Montfort J."/>
            <person name="Bouchez O."/>
            <person name="Roques C."/>
            <person name="Iampietro C."/>
            <person name="Lluch J."/>
            <person name="Castinel A."/>
            <person name="Donnadieu C."/>
            <person name="Desvignes T."/>
            <person name="Floi Bucao C."/>
            <person name="Jouanno E."/>
            <person name="Wen M."/>
            <person name="Mejri S."/>
            <person name="Dirks R."/>
            <person name="Jansen H."/>
            <person name="Henkel C."/>
            <person name="Chen W.J."/>
            <person name="Zahm M."/>
            <person name="Cabau C."/>
            <person name="Klopp C."/>
            <person name="Thompson A.W."/>
            <person name="Robinson-Rechavi M."/>
            <person name="Braasch I."/>
            <person name="Lecointre G."/>
            <person name="Bobe J."/>
            <person name="Postlethwait J.H."/>
            <person name="Berthelot C."/>
            <person name="Roest Crollius H."/>
            <person name="Guiguen Y."/>
        </authorList>
    </citation>
    <scope>NUCLEOTIDE SEQUENCE</scope>
    <source>
        <strain evidence="1">Concon-B</strain>
    </source>
</reference>
<dbReference type="EMBL" id="JAFJMO010000007">
    <property type="protein sequence ID" value="KAJ8271836.1"/>
    <property type="molecule type" value="Genomic_DNA"/>
</dbReference>
<evidence type="ECO:0000313" key="2">
    <source>
        <dbReference type="Proteomes" id="UP001152803"/>
    </source>
</evidence>
<dbReference type="OrthoDB" id="10603122at2759"/>
<organism evidence="1 2">
    <name type="scientific">Conger conger</name>
    <name type="common">Conger eel</name>
    <name type="synonym">Muraena conger</name>
    <dbReference type="NCBI Taxonomy" id="82655"/>
    <lineage>
        <taxon>Eukaryota</taxon>
        <taxon>Metazoa</taxon>
        <taxon>Chordata</taxon>
        <taxon>Craniata</taxon>
        <taxon>Vertebrata</taxon>
        <taxon>Euteleostomi</taxon>
        <taxon>Actinopterygii</taxon>
        <taxon>Neopterygii</taxon>
        <taxon>Teleostei</taxon>
        <taxon>Anguilliformes</taxon>
        <taxon>Congridae</taxon>
        <taxon>Conger</taxon>
    </lineage>
</organism>
<proteinExistence type="predicted"/>
<protein>
    <submittedName>
        <fullName evidence="1">Uncharacterized protein</fullName>
    </submittedName>
</protein>
<accession>A0A9Q1DIZ9</accession>
<sequence length="127" mass="13859">MEVQVLLTVSSRAETQILLDFNGHEPSSSAEAGRPPLMDSLLTLGPVTAVGPFVKNYTSHRLFLPGRVPWQPVAAARDRGCVRCLSDGLPPPQRCADGDWPLEAFSERSLMSNSRADRGSVDPLEMR</sequence>
<keyword evidence="2" id="KW-1185">Reference proteome</keyword>
<name>A0A9Q1DIZ9_CONCO</name>
<dbReference type="Proteomes" id="UP001152803">
    <property type="component" value="Unassembled WGS sequence"/>
</dbReference>
<comment type="caution">
    <text evidence="1">The sequence shown here is derived from an EMBL/GenBank/DDBJ whole genome shotgun (WGS) entry which is preliminary data.</text>
</comment>